<dbReference type="Proteomes" id="UP000001745">
    <property type="component" value="Unassembled WGS sequence"/>
</dbReference>
<dbReference type="GeneID" id="8100188"/>
<dbReference type="InParanoid" id="B8LUM5"/>
<feature type="compositionally biased region" description="Low complexity" evidence="1">
    <location>
        <begin position="191"/>
        <end position="204"/>
    </location>
</feature>
<keyword evidence="3" id="KW-1185">Reference proteome</keyword>
<evidence type="ECO:0000313" key="3">
    <source>
        <dbReference type="Proteomes" id="UP000001745"/>
    </source>
</evidence>
<dbReference type="eggNOG" id="ENOG502RQP3">
    <property type="taxonomic scope" value="Eukaryota"/>
</dbReference>
<dbReference type="HOGENOM" id="CLU_1058077_0_0_1"/>
<organism evidence="2 3">
    <name type="scientific">Talaromyces stipitatus (strain ATCC 10500 / CBS 375.48 / QM 6759 / NRRL 1006)</name>
    <name type="common">Penicillium stipitatum</name>
    <dbReference type="NCBI Taxonomy" id="441959"/>
    <lineage>
        <taxon>Eukaryota</taxon>
        <taxon>Fungi</taxon>
        <taxon>Dikarya</taxon>
        <taxon>Ascomycota</taxon>
        <taxon>Pezizomycotina</taxon>
        <taxon>Eurotiomycetes</taxon>
        <taxon>Eurotiomycetidae</taxon>
        <taxon>Eurotiales</taxon>
        <taxon>Trichocomaceae</taxon>
        <taxon>Talaromyces</taxon>
        <taxon>Talaromyces sect. Talaromyces</taxon>
    </lineage>
</organism>
<dbReference type="STRING" id="441959.B8LUM5"/>
<gene>
    <name evidence="2" type="ORF">TSTA_072720</name>
</gene>
<evidence type="ECO:0000313" key="2">
    <source>
        <dbReference type="EMBL" id="EED23882.1"/>
    </source>
</evidence>
<feature type="compositionally biased region" description="Low complexity" evidence="1">
    <location>
        <begin position="149"/>
        <end position="158"/>
    </location>
</feature>
<evidence type="ECO:0000256" key="1">
    <source>
        <dbReference type="SAM" id="MobiDB-lite"/>
    </source>
</evidence>
<feature type="region of interest" description="Disordered" evidence="1">
    <location>
        <begin position="116"/>
        <end position="219"/>
    </location>
</feature>
<dbReference type="AlphaFoldDB" id="B8LUM5"/>
<feature type="compositionally biased region" description="Polar residues" evidence="1">
    <location>
        <begin position="205"/>
        <end position="219"/>
    </location>
</feature>
<sequence length="259" mass="28256">MPVPDKKPSFFDKPNLFAHIYTTYASRVIQEYVASDRKDKINRTKIEKDIIRLTNEDPNLPILHKVSCTSMVLHTNTFEPFWADQRLAYSLPAKSLRRLTPQYNLIDELPCPSDDDTLSTLENFTDKKGKPRHKSAADTTARRGRGRPKAAPAKMNGKGKAGTGKAGTVAMKAPKSQAARPSQSGADNNKSKANGNNPNAPTTPVQAQPLRTASGKLISTKTARESFLECMAQGSSMKICGPSSDEESTTTDDDSDSEA</sequence>
<dbReference type="OrthoDB" id="4227354at2759"/>
<proteinExistence type="predicted"/>
<feature type="region of interest" description="Disordered" evidence="1">
    <location>
        <begin position="234"/>
        <end position="259"/>
    </location>
</feature>
<dbReference type="EMBL" id="EQ962652">
    <property type="protein sequence ID" value="EED23882.1"/>
    <property type="molecule type" value="Genomic_DNA"/>
</dbReference>
<protein>
    <submittedName>
        <fullName evidence="2">Uncharacterized protein</fullName>
    </submittedName>
</protein>
<feature type="compositionally biased region" description="Acidic residues" evidence="1">
    <location>
        <begin position="244"/>
        <end position="259"/>
    </location>
</feature>
<dbReference type="VEuPathDB" id="FungiDB:TSTA_072720"/>
<accession>B8LUM5</accession>
<dbReference type="PhylomeDB" id="B8LUM5"/>
<name>B8LUM5_TALSN</name>
<reference evidence="3" key="1">
    <citation type="journal article" date="2015" name="Genome Announc.">
        <title>Genome sequence of the AIDS-associated pathogen Penicillium marneffei (ATCC18224) and its near taxonomic relative Talaromyces stipitatus (ATCC10500).</title>
        <authorList>
            <person name="Nierman W.C."/>
            <person name="Fedorova-Abrams N.D."/>
            <person name="Andrianopoulos A."/>
        </authorList>
    </citation>
    <scope>NUCLEOTIDE SEQUENCE [LARGE SCALE GENOMIC DNA]</scope>
    <source>
        <strain evidence="3">ATCC 10500 / CBS 375.48 / QM 6759 / NRRL 1006</strain>
    </source>
</reference>
<dbReference type="RefSeq" id="XP_002341269.1">
    <property type="nucleotide sequence ID" value="XM_002341228.1"/>
</dbReference>